<feature type="transmembrane region" description="Helical" evidence="6">
    <location>
        <begin position="100"/>
        <end position="117"/>
    </location>
</feature>
<evidence type="ECO:0000256" key="2">
    <source>
        <dbReference type="ARBA" id="ARBA00022475"/>
    </source>
</evidence>
<dbReference type="Pfam" id="PF03739">
    <property type="entry name" value="LptF_LptG"/>
    <property type="match status" value="1"/>
</dbReference>
<gene>
    <name evidence="7" type="ORF">FHR98_002885</name>
</gene>
<dbReference type="RefSeq" id="WP_183417409.1">
    <property type="nucleotide sequence ID" value="NZ_JACHXA010000009.1"/>
</dbReference>
<dbReference type="Proteomes" id="UP000581135">
    <property type="component" value="Unassembled WGS sequence"/>
</dbReference>
<feature type="transmembrane region" description="Helical" evidence="6">
    <location>
        <begin position="12"/>
        <end position="33"/>
    </location>
</feature>
<feature type="transmembrane region" description="Helical" evidence="6">
    <location>
        <begin position="303"/>
        <end position="324"/>
    </location>
</feature>
<accession>A0A839SUT6</accession>
<evidence type="ECO:0000256" key="1">
    <source>
        <dbReference type="ARBA" id="ARBA00004651"/>
    </source>
</evidence>
<keyword evidence="2" id="KW-1003">Cell membrane</keyword>
<proteinExistence type="predicted"/>
<keyword evidence="5 6" id="KW-0472">Membrane</keyword>
<sequence length="355" mass="38910">MTILSGYIGRLLLIRFLALSIGLVLFALAFDLLENADAVVASTRVNSPLLNYALYRSATLASRLLPVAALLAAILSFVTIIRHSELVALWNSGLSPFRQFGILLPAAAVLAIVQYGVDNQLMPPAADALRKWGIAEFQPAPLPTDDKGRLWVRSGNDIVSLRYDPKQPGLITDLHIFRRDDSGKLILEVESAIARKTFAGWQLKDAIVRPVGEVGEMTRGSTYAWQADIQLQDIELLRQPAPELPLEALQRISSADGFGVRPGYIFETWRQFRFVQILNPILLVLLVAAVAQRFRRRGTAVWLIVNSVLVGFFYQILSAAAVSLGEAGLLPAMAAAWIPPSALTCGILAYAIRLE</sequence>
<feature type="transmembrane region" description="Helical" evidence="6">
    <location>
        <begin position="53"/>
        <end position="80"/>
    </location>
</feature>
<name>A0A839SUT6_9PROT</name>
<evidence type="ECO:0000256" key="4">
    <source>
        <dbReference type="ARBA" id="ARBA00022989"/>
    </source>
</evidence>
<comment type="caution">
    <text evidence="7">The sequence shown here is derived from an EMBL/GenBank/DDBJ whole genome shotgun (WGS) entry which is preliminary data.</text>
</comment>
<keyword evidence="8" id="KW-1185">Reference proteome</keyword>
<dbReference type="EMBL" id="JACHXA010000009">
    <property type="protein sequence ID" value="MBB3066577.1"/>
    <property type="molecule type" value="Genomic_DNA"/>
</dbReference>
<dbReference type="PANTHER" id="PTHR33529:SF6">
    <property type="entry name" value="YJGP_YJGQ FAMILY PERMEASE"/>
    <property type="match status" value="1"/>
</dbReference>
<comment type="subcellular location">
    <subcellularLocation>
        <location evidence="1">Cell membrane</location>
        <topology evidence="1">Multi-pass membrane protein</topology>
    </subcellularLocation>
</comment>
<dbReference type="GO" id="GO:0043190">
    <property type="term" value="C:ATP-binding cassette (ABC) transporter complex"/>
    <property type="evidence" value="ECO:0007669"/>
    <property type="project" value="TreeGrafter"/>
</dbReference>
<feature type="transmembrane region" description="Helical" evidence="6">
    <location>
        <begin position="272"/>
        <end position="291"/>
    </location>
</feature>
<reference evidence="7 8" key="1">
    <citation type="submission" date="2020-08" db="EMBL/GenBank/DDBJ databases">
        <title>Genomic Encyclopedia of Type Strains, Phase III (KMG-III): the genomes of soil and plant-associated and newly described type strains.</title>
        <authorList>
            <person name="Whitman W."/>
        </authorList>
    </citation>
    <scope>NUCLEOTIDE SEQUENCE [LARGE SCALE GENOMIC DNA]</scope>
    <source>
        <strain evidence="7 8">CECT 8803</strain>
    </source>
</reference>
<dbReference type="AlphaFoldDB" id="A0A839SUT6"/>
<dbReference type="InterPro" id="IPR005495">
    <property type="entry name" value="LptG/LptF_permease"/>
</dbReference>
<evidence type="ECO:0000313" key="8">
    <source>
        <dbReference type="Proteomes" id="UP000581135"/>
    </source>
</evidence>
<feature type="transmembrane region" description="Helical" evidence="6">
    <location>
        <begin position="330"/>
        <end position="352"/>
    </location>
</feature>
<organism evidence="7 8">
    <name type="scientific">Limibacillus halophilus</name>
    <dbReference type="NCBI Taxonomy" id="1579333"/>
    <lineage>
        <taxon>Bacteria</taxon>
        <taxon>Pseudomonadati</taxon>
        <taxon>Pseudomonadota</taxon>
        <taxon>Alphaproteobacteria</taxon>
        <taxon>Rhodospirillales</taxon>
        <taxon>Rhodovibrionaceae</taxon>
        <taxon>Limibacillus</taxon>
    </lineage>
</organism>
<keyword evidence="3 6" id="KW-0812">Transmembrane</keyword>
<evidence type="ECO:0000256" key="5">
    <source>
        <dbReference type="ARBA" id="ARBA00023136"/>
    </source>
</evidence>
<evidence type="ECO:0000313" key="7">
    <source>
        <dbReference type="EMBL" id="MBB3066577.1"/>
    </source>
</evidence>
<dbReference type="GO" id="GO:0015920">
    <property type="term" value="P:lipopolysaccharide transport"/>
    <property type="evidence" value="ECO:0007669"/>
    <property type="project" value="TreeGrafter"/>
</dbReference>
<protein>
    <submittedName>
        <fullName evidence="7">Lipopolysaccharide export system permease protein</fullName>
    </submittedName>
</protein>
<dbReference type="PANTHER" id="PTHR33529">
    <property type="entry name" value="SLR0882 PROTEIN-RELATED"/>
    <property type="match status" value="1"/>
</dbReference>
<keyword evidence="4 6" id="KW-1133">Transmembrane helix</keyword>
<evidence type="ECO:0000256" key="6">
    <source>
        <dbReference type="SAM" id="Phobius"/>
    </source>
</evidence>
<evidence type="ECO:0000256" key="3">
    <source>
        <dbReference type="ARBA" id="ARBA00022692"/>
    </source>
</evidence>